<dbReference type="SUPFAM" id="SSF56112">
    <property type="entry name" value="Protein kinase-like (PK-like)"/>
    <property type="match status" value="1"/>
</dbReference>
<evidence type="ECO:0000256" key="2">
    <source>
        <dbReference type="ARBA" id="ARBA00022679"/>
    </source>
</evidence>
<dbReference type="GO" id="GO:1903013">
    <property type="term" value="P:response to differentiation-inducing factor 1"/>
    <property type="evidence" value="ECO:0007669"/>
    <property type="project" value="TreeGrafter"/>
</dbReference>
<dbReference type="GO" id="GO:0005524">
    <property type="term" value="F:ATP binding"/>
    <property type="evidence" value="ECO:0007669"/>
    <property type="project" value="UniProtKB-KW"/>
</dbReference>
<evidence type="ECO:0000256" key="4">
    <source>
        <dbReference type="ARBA" id="ARBA00022777"/>
    </source>
</evidence>
<evidence type="ECO:0000313" key="8">
    <source>
        <dbReference type="EMBL" id="KZT50833.1"/>
    </source>
</evidence>
<dbReference type="Pfam" id="PF02816">
    <property type="entry name" value="Alpha_kinase"/>
    <property type="match status" value="1"/>
</dbReference>
<protein>
    <recommendedName>
        <fullName evidence="7">Alpha-type protein kinase domain-containing protein</fullName>
    </recommendedName>
</protein>
<dbReference type="InterPro" id="IPR051852">
    <property type="entry name" value="Alpha-type_PK"/>
</dbReference>
<keyword evidence="5" id="KW-0067">ATP-binding</keyword>
<evidence type="ECO:0000256" key="5">
    <source>
        <dbReference type="ARBA" id="ARBA00022840"/>
    </source>
</evidence>
<keyword evidence="3" id="KW-0547">Nucleotide-binding</keyword>
<proteinExistence type="predicted"/>
<sequence length="771" mass="84492">MLDKQAIASARSVTEGGASPAKVRSGIAGPLQTLKVRLLTIKITSVLSMPKRSVMGMVLNEVVPSDTPWIEVRAALVSAISAKTKRSIHYACETIQHATQFELALSGSDFIEGSEARTVEHLWSMHTHPRFNFLHVSQKHTKDRQLQLKAVVWLPGPYAEALRGKHVYQDSVTSNGDQFSLTPNFNSMASAAFATGLLAPRTASRQSPSRISPKYAAGQVTPTKARRPMYGTAKDHILAVPSVGKALGGRPPRLYSSMVLKTRTFVVDKFSISIDPNDCQADLVKKNSLPFEVYVHEKPFAQGTTKQAYKLRVKSQEGSTYPFAAKELFRDETGQKPSLIANKGHLLQELVVPEVKGLALEINTSTLYEVVLPPEQGRAWLVEPYISLDPPMKFSGTDAAGTLVLVDLQGLPREMPIVLFDVQTHTRAAESGLGDLGQRGIDNFVSQHKCQTLCQKLGLKGTKSLGEDALTLPLGATATTPERFRDRDGTSVVMDGMIEQSLLAVPLPDPVPSEAIEAEDTSIAPSLGSILLFDTVVNGVLAPAEVSSIDEVKKQATLRCPRGANYGESADLGEDAFAARLRVWAPEAAQIICGVKPHRLIDEWSTSGRGARRIRTGMNKLHSEAEWVQERQIDLYPHEEDLIVDWLSYDVLPECIKTSPELASDALRELGTGPGLVLGGLAVAISLLDKGGASFTLSSMYEEKHRLRRYPRHEALRTWDAMLQCRLPVGSMERLEFAKRHQFEVEDWKLVVGGFHLAASYSHDRVHVIGV</sequence>
<dbReference type="GO" id="GO:0031037">
    <property type="term" value="P:myosin II filament disassembly"/>
    <property type="evidence" value="ECO:0007669"/>
    <property type="project" value="TreeGrafter"/>
</dbReference>
<accession>A0A165CHZ7</accession>
<evidence type="ECO:0000256" key="3">
    <source>
        <dbReference type="ARBA" id="ARBA00022741"/>
    </source>
</evidence>
<dbReference type="OrthoDB" id="301415at2759"/>
<name>A0A165CHZ7_9BASI</name>
<dbReference type="STRING" id="1353952.A0A165CHZ7"/>
<organism evidence="8 9">
    <name type="scientific">Calocera cornea HHB12733</name>
    <dbReference type="NCBI Taxonomy" id="1353952"/>
    <lineage>
        <taxon>Eukaryota</taxon>
        <taxon>Fungi</taxon>
        <taxon>Dikarya</taxon>
        <taxon>Basidiomycota</taxon>
        <taxon>Agaricomycotina</taxon>
        <taxon>Dacrymycetes</taxon>
        <taxon>Dacrymycetales</taxon>
        <taxon>Dacrymycetaceae</taxon>
        <taxon>Calocera</taxon>
    </lineage>
</organism>
<dbReference type="InterPro" id="IPR004166">
    <property type="entry name" value="a-kinase_dom"/>
</dbReference>
<dbReference type="PANTHER" id="PTHR45992:SF2">
    <property type="entry name" value="EUKARYOTIC ELONGATION FACTOR 2 KINASE"/>
    <property type="match status" value="1"/>
</dbReference>
<dbReference type="AlphaFoldDB" id="A0A165CHZ7"/>
<dbReference type="Proteomes" id="UP000076842">
    <property type="component" value="Unassembled WGS sequence"/>
</dbReference>
<evidence type="ECO:0000259" key="7">
    <source>
        <dbReference type="PROSITE" id="PS51158"/>
    </source>
</evidence>
<keyword evidence="9" id="KW-1185">Reference proteome</keyword>
<dbReference type="Gene3D" id="3.20.200.10">
    <property type="entry name" value="MHCK/EF2 kinase"/>
    <property type="match status" value="1"/>
</dbReference>
<dbReference type="PROSITE" id="PS51158">
    <property type="entry name" value="ALPHA_KINASE"/>
    <property type="match status" value="1"/>
</dbReference>
<dbReference type="EMBL" id="KV424141">
    <property type="protein sequence ID" value="KZT50833.1"/>
    <property type="molecule type" value="Genomic_DNA"/>
</dbReference>
<dbReference type="CDD" id="cd04515">
    <property type="entry name" value="Alpha_kinase"/>
    <property type="match status" value="1"/>
</dbReference>
<evidence type="ECO:0000256" key="6">
    <source>
        <dbReference type="SAM" id="MobiDB-lite"/>
    </source>
</evidence>
<keyword evidence="4" id="KW-0418">Kinase</keyword>
<reference evidence="8 9" key="1">
    <citation type="journal article" date="2016" name="Mol. Biol. Evol.">
        <title>Comparative Genomics of Early-Diverging Mushroom-Forming Fungi Provides Insights into the Origins of Lignocellulose Decay Capabilities.</title>
        <authorList>
            <person name="Nagy L.G."/>
            <person name="Riley R."/>
            <person name="Tritt A."/>
            <person name="Adam C."/>
            <person name="Daum C."/>
            <person name="Floudas D."/>
            <person name="Sun H."/>
            <person name="Yadav J.S."/>
            <person name="Pangilinan J."/>
            <person name="Larsson K.H."/>
            <person name="Matsuura K."/>
            <person name="Barry K."/>
            <person name="Labutti K."/>
            <person name="Kuo R."/>
            <person name="Ohm R.A."/>
            <person name="Bhattacharya S.S."/>
            <person name="Shirouzu T."/>
            <person name="Yoshinaga Y."/>
            <person name="Martin F.M."/>
            <person name="Grigoriev I.V."/>
            <person name="Hibbett D.S."/>
        </authorList>
    </citation>
    <scope>NUCLEOTIDE SEQUENCE [LARGE SCALE GENOMIC DNA]</scope>
    <source>
        <strain evidence="8 9">HHB12733</strain>
    </source>
</reference>
<evidence type="ECO:0000313" key="9">
    <source>
        <dbReference type="Proteomes" id="UP000076842"/>
    </source>
</evidence>
<keyword evidence="2" id="KW-0808">Transferase</keyword>
<gene>
    <name evidence="8" type="ORF">CALCODRAFT_513052</name>
</gene>
<dbReference type="InterPro" id="IPR011009">
    <property type="entry name" value="Kinase-like_dom_sf"/>
</dbReference>
<dbReference type="PANTHER" id="PTHR45992">
    <property type="entry name" value="EUKARYOTIC ELONGATION FACTOR 2 KINASE-RELATED"/>
    <property type="match status" value="1"/>
</dbReference>
<feature type="region of interest" description="Disordered" evidence="6">
    <location>
        <begin position="203"/>
        <end position="224"/>
    </location>
</feature>
<keyword evidence="1" id="KW-0723">Serine/threonine-protein kinase</keyword>
<dbReference type="GO" id="GO:0004674">
    <property type="term" value="F:protein serine/threonine kinase activity"/>
    <property type="evidence" value="ECO:0007669"/>
    <property type="project" value="UniProtKB-KW"/>
</dbReference>
<evidence type="ECO:0000256" key="1">
    <source>
        <dbReference type="ARBA" id="ARBA00022527"/>
    </source>
</evidence>
<dbReference type="InParanoid" id="A0A165CHZ7"/>
<feature type="domain" description="Alpha-type protein kinase" evidence="7">
    <location>
        <begin position="207"/>
        <end position="462"/>
    </location>
</feature>
<dbReference type="SMART" id="SM00811">
    <property type="entry name" value="Alpha_kinase"/>
    <property type="match status" value="1"/>
</dbReference>